<reference evidence="1 2" key="1">
    <citation type="submission" date="2005-09" db="EMBL/GenBank/DDBJ databases">
        <authorList>
            <person name="Mural R.J."/>
            <person name="Li P.W."/>
            <person name="Adams M.D."/>
            <person name="Amanatides P.G."/>
            <person name="Baden-Tillson H."/>
            <person name="Barnstead M."/>
            <person name="Chin S.H."/>
            <person name="Dew I."/>
            <person name="Evans C.A."/>
            <person name="Ferriera S."/>
            <person name="Flanigan M."/>
            <person name="Fosler C."/>
            <person name="Glodek A."/>
            <person name="Gu Z."/>
            <person name="Holt R.A."/>
            <person name="Jennings D."/>
            <person name="Kraft C.L."/>
            <person name="Lu F."/>
            <person name="Nguyen T."/>
            <person name="Nusskern D.R."/>
            <person name="Pfannkoch C.M."/>
            <person name="Sitter C."/>
            <person name="Sutton G.G."/>
            <person name="Venter J.C."/>
            <person name="Wang Z."/>
            <person name="Woodage T."/>
            <person name="Zheng X.H."/>
            <person name="Zhong F."/>
        </authorList>
    </citation>
    <scope>NUCLEOTIDE SEQUENCE [LARGE SCALE GENOMIC DNA]</scope>
    <source>
        <strain>BN</strain>
        <strain evidence="2">Sprague-Dawley</strain>
    </source>
</reference>
<name>A6JX35_RAT</name>
<organism evidence="1 2">
    <name type="scientific">Rattus norvegicus</name>
    <name type="common">Rat</name>
    <dbReference type="NCBI Taxonomy" id="10116"/>
    <lineage>
        <taxon>Eukaryota</taxon>
        <taxon>Metazoa</taxon>
        <taxon>Chordata</taxon>
        <taxon>Craniata</taxon>
        <taxon>Vertebrata</taxon>
        <taxon>Euteleostomi</taxon>
        <taxon>Mammalia</taxon>
        <taxon>Eutheria</taxon>
        <taxon>Euarchontoglires</taxon>
        <taxon>Glires</taxon>
        <taxon>Rodentia</taxon>
        <taxon>Myomorpha</taxon>
        <taxon>Muroidea</taxon>
        <taxon>Muridae</taxon>
        <taxon>Murinae</taxon>
        <taxon>Rattus</taxon>
    </lineage>
</organism>
<evidence type="ECO:0000313" key="2">
    <source>
        <dbReference type="Proteomes" id="UP000234681"/>
    </source>
</evidence>
<gene>
    <name evidence="1" type="ORF">rCG_32076</name>
</gene>
<proteinExistence type="predicted"/>
<dbReference type="EMBL" id="CH474005">
    <property type="protein sequence ID" value="EDL96575.1"/>
    <property type="molecule type" value="Genomic_DNA"/>
</dbReference>
<evidence type="ECO:0000313" key="1">
    <source>
        <dbReference type="EMBL" id="EDL96575.1"/>
    </source>
</evidence>
<accession>A6JX35</accession>
<protein>
    <submittedName>
        <fullName evidence="1">RCG32076, isoform CRA_b</fullName>
    </submittedName>
</protein>
<sequence length="34" mass="3924">MCVHLEAGSHSQHLFTQQILNNIPWHRGLSLARK</sequence>
<dbReference type="Proteomes" id="UP000234681">
    <property type="component" value="Chromosome 3"/>
</dbReference>
<dbReference type="AlphaFoldDB" id="A6JX35"/>